<comment type="caution">
    <text evidence="3">The sequence shown here is derived from an EMBL/GenBank/DDBJ whole genome shotgun (WGS) entry which is preliminary data.</text>
</comment>
<dbReference type="EMBL" id="JAZGQO010000001">
    <property type="protein sequence ID" value="KAK6195555.1"/>
    <property type="molecule type" value="Genomic_DNA"/>
</dbReference>
<dbReference type="PANTHER" id="PTHR11675:SF119">
    <property type="entry name" value="POLYPEPTIDE N-ACETYLGALACTOSAMINYLTRANSFERASE 2"/>
    <property type="match status" value="1"/>
</dbReference>
<protein>
    <recommendedName>
        <fullName evidence="2">Glycosyltransferase 2-like domain-containing protein</fullName>
    </recommendedName>
</protein>
<name>A0AAN8KD31_PATCE</name>
<evidence type="ECO:0000313" key="4">
    <source>
        <dbReference type="Proteomes" id="UP001347796"/>
    </source>
</evidence>
<dbReference type="Pfam" id="PF00535">
    <property type="entry name" value="Glycos_transf_2"/>
    <property type="match status" value="1"/>
</dbReference>
<dbReference type="GO" id="GO:0006493">
    <property type="term" value="P:protein O-linked glycosylation"/>
    <property type="evidence" value="ECO:0007669"/>
    <property type="project" value="TreeGrafter"/>
</dbReference>
<dbReference type="InterPro" id="IPR001173">
    <property type="entry name" value="Glyco_trans_2-like"/>
</dbReference>
<evidence type="ECO:0000313" key="3">
    <source>
        <dbReference type="EMBL" id="KAK6195555.1"/>
    </source>
</evidence>
<reference evidence="3 4" key="1">
    <citation type="submission" date="2024-01" db="EMBL/GenBank/DDBJ databases">
        <title>The genome of the rayed Mediterranean limpet Patella caerulea (Linnaeus, 1758).</title>
        <authorList>
            <person name="Anh-Thu Weber A."/>
            <person name="Halstead-Nussloch G."/>
        </authorList>
    </citation>
    <scope>NUCLEOTIDE SEQUENCE [LARGE SCALE GENOMIC DNA]</scope>
    <source>
        <strain evidence="3">AATW-2023a</strain>
        <tissue evidence="3">Whole specimen</tissue>
    </source>
</reference>
<keyword evidence="4" id="KW-1185">Reference proteome</keyword>
<feature type="domain" description="Glycosyltransferase 2-like" evidence="2">
    <location>
        <begin position="96"/>
        <end position="244"/>
    </location>
</feature>
<evidence type="ECO:0000256" key="1">
    <source>
        <dbReference type="ARBA" id="ARBA00023157"/>
    </source>
</evidence>
<gene>
    <name evidence="3" type="ORF">SNE40_000962</name>
</gene>
<dbReference type="Gene3D" id="3.90.550.10">
    <property type="entry name" value="Spore Coat Polysaccharide Biosynthesis Protein SpsA, Chain A"/>
    <property type="match status" value="1"/>
</dbReference>
<dbReference type="Proteomes" id="UP001347796">
    <property type="component" value="Unassembled WGS sequence"/>
</dbReference>
<evidence type="ECO:0000259" key="2">
    <source>
        <dbReference type="Pfam" id="PF00535"/>
    </source>
</evidence>
<dbReference type="PANTHER" id="PTHR11675">
    <property type="entry name" value="N-ACETYLGALACTOSAMINYLTRANSFERASE"/>
    <property type="match status" value="1"/>
</dbReference>
<accession>A0AAN8KD31</accession>
<sequence>MSSNPDLLSVTLTLKIHFIHRPHDRRSHQLHTQTRSHQLEDLLKGILRKHLRPPDSEYNFNVSVSDAIPLSRHIDDTRPKGCDARIYKVPIGVSVSVIVIFYNEAFTTLMRTAHSVLERSPKSMLKELILVDDFSSNKDLGHDLDIYVKALDPRVHILRNSERQGLVRSRLHGANMATGDVLVWLDAHTECNVGWLEPLVYELYKNNFTIVQPHVDVISSDTIQFFAYPGDVYRGGFGWDLRYAWYKLPKYLSQVLTSKLDPFPTPILVGCAIAARKDYFVSTGQFDEGLNIWGGEHFDLSFRTWLCGGRILTVPCSRVGHMFKQFAYDFNGDRSTIIRKNLMRVADIWLDEYKWIFESVSLIFGQEPQVSVEEIHSRVKRKHLRKTLNCKPFRWFLENVMPEIRIPTKLDDFFGEITNHKTAQCWGPLLDGYIAITNECFMHRILPENHFSLDKISQLVHDGQCVYMDESNLLLRKTKCLCIHERKGRGWKFNVVGKTGGQLIYKDTRGMFWCAKHVTNITPLHFGKQMVQMGRCNHQDPYQIWTFTYKLTEIKHNNYM</sequence>
<dbReference type="GO" id="GO:0005794">
    <property type="term" value="C:Golgi apparatus"/>
    <property type="evidence" value="ECO:0007669"/>
    <property type="project" value="TreeGrafter"/>
</dbReference>
<dbReference type="InterPro" id="IPR029044">
    <property type="entry name" value="Nucleotide-diphossugar_trans"/>
</dbReference>
<dbReference type="AlphaFoldDB" id="A0AAN8KD31"/>
<proteinExistence type="predicted"/>
<dbReference type="SUPFAM" id="SSF53448">
    <property type="entry name" value="Nucleotide-diphospho-sugar transferases"/>
    <property type="match status" value="1"/>
</dbReference>
<organism evidence="3 4">
    <name type="scientific">Patella caerulea</name>
    <name type="common">Rayed Mediterranean limpet</name>
    <dbReference type="NCBI Taxonomy" id="87958"/>
    <lineage>
        <taxon>Eukaryota</taxon>
        <taxon>Metazoa</taxon>
        <taxon>Spiralia</taxon>
        <taxon>Lophotrochozoa</taxon>
        <taxon>Mollusca</taxon>
        <taxon>Gastropoda</taxon>
        <taxon>Patellogastropoda</taxon>
        <taxon>Patelloidea</taxon>
        <taxon>Patellidae</taxon>
        <taxon>Patella</taxon>
    </lineage>
</organism>
<dbReference type="GO" id="GO:0004653">
    <property type="term" value="F:polypeptide N-acetylgalactosaminyltransferase activity"/>
    <property type="evidence" value="ECO:0007669"/>
    <property type="project" value="TreeGrafter"/>
</dbReference>
<keyword evidence="1" id="KW-1015">Disulfide bond</keyword>